<dbReference type="Proteomes" id="UP000727407">
    <property type="component" value="Unassembled WGS sequence"/>
</dbReference>
<feature type="region of interest" description="Disordered" evidence="1">
    <location>
        <begin position="38"/>
        <end position="60"/>
    </location>
</feature>
<dbReference type="EMBL" id="QNUK01000070">
    <property type="protein sequence ID" value="KAF5903685.1"/>
    <property type="molecule type" value="Genomic_DNA"/>
</dbReference>
<dbReference type="OrthoDB" id="8979865at2759"/>
<accession>A0A8J4U137</accession>
<keyword evidence="3" id="KW-1185">Reference proteome</keyword>
<gene>
    <name evidence="2" type="ORF">DAT39_006602</name>
</gene>
<evidence type="ECO:0000256" key="1">
    <source>
        <dbReference type="SAM" id="MobiDB-lite"/>
    </source>
</evidence>
<feature type="non-terminal residue" evidence="2">
    <location>
        <position position="1"/>
    </location>
</feature>
<feature type="non-terminal residue" evidence="2">
    <location>
        <position position="60"/>
    </location>
</feature>
<evidence type="ECO:0000313" key="3">
    <source>
        <dbReference type="Proteomes" id="UP000727407"/>
    </source>
</evidence>
<protein>
    <submittedName>
        <fullName evidence="2">Uncharacterized protein</fullName>
    </submittedName>
</protein>
<proteinExistence type="predicted"/>
<evidence type="ECO:0000313" key="2">
    <source>
        <dbReference type="EMBL" id="KAF5903685.1"/>
    </source>
</evidence>
<organism evidence="2 3">
    <name type="scientific">Clarias magur</name>
    <name type="common">Asian catfish</name>
    <name type="synonym">Macropteronotus magur</name>
    <dbReference type="NCBI Taxonomy" id="1594786"/>
    <lineage>
        <taxon>Eukaryota</taxon>
        <taxon>Metazoa</taxon>
        <taxon>Chordata</taxon>
        <taxon>Craniata</taxon>
        <taxon>Vertebrata</taxon>
        <taxon>Euteleostomi</taxon>
        <taxon>Actinopterygii</taxon>
        <taxon>Neopterygii</taxon>
        <taxon>Teleostei</taxon>
        <taxon>Ostariophysi</taxon>
        <taxon>Siluriformes</taxon>
        <taxon>Clariidae</taxon>
        <taxon>Clarias</taxon>
    </lineage>
</organism>
<name>A0A8J4U137_CLAMG</name>
<sequence length="60" mass="6731">ETQEKSSDFPVSSYVSMKNDNSSMFLPLGFKKQIESLTEHSVPNPGRDKTQQSIIIRDTG</sequence>
<dbReference type="AlphaFoldDB" id="A0A8J4U137"/>
<comment type="caution">
    <text evidence="2">The sequence shown here is derived from an EMBL/GenBank/DDBJ whole genome shotgun (WGS) entry which is preliminary data.</text>
</comment>
<reference evidence="2" key="1">
    <citation type="submission" date="2020-07" db="EMBL/GenBank/DDBJ databases">
        <title>Clarias magur genome sequencing, assembly and annotation.</title>
        <authorList>
            <person name="Kushwaha B."/>
            <person name="Kumar R."/>
            <person name="Das P."/>
            <person name="Joshi C.G."/>
            <person name="Kumar D."/>
            <person name="Nagpure N.S."/>
            <person name="Pandey M."/>
            <person name="Agarwal S."/>
            <person name="Srivastava S."/>
            <person name="Singh M."/>
            <person name="Sahoo L."/>
            <person name="Jayasankar P."/>
            <person name="Meher P.K."/>
            <person name="Koringa P.G."/>
            <person name="Iquebal M.A."/>
            <person name="Das S.P."/>
            <person name="Bit A."/>
            <person name="Patnaik S."/>
            <person name="Patel N."/>
            <person name="Shah T.M."/>
            <person name="Hinsu A."/>
            <person name="Jena J.K."/>
        </authorList>
    </citation>
    <scope>NUCLEOTIDE SEQUENCE</scope>
    <source>
        <strain evidence="2">CIFAMagur01</strain>
        <tissue evidence="2">Testis</tissue>
    </source>
</reference>